<dbReference type="EMBL" id="KY774314">
    <property type="protein sequence ID" value="ART30963.1"/>
    <property type="molecule type" value="Genomic_DNA"/>
</dbReference>
<name>A0A1Y0B0N8_9LAMI</name>
<gene>
    <name evidence="1" type="ORF">AEK19_MT0717</name>
</gene>
<reference evidence="1" key="1">
    <citation type="submission" date="2017-03" db="EMBL/GenBank/DDBJ databases">
        <title>The mitochondrial genome of the carnivorous plant Utricularia reniformis (Lentibulariaceae): structure, comparative analysis and evolutionary landmarks.</title>
        <authorList>
            <person name="Silva S.R."/>
            <person name="Alvarenga D.O."/>
            <person name="Michael T.P."/>
            <person name="Miranda V.F.O."/>
            <person name="Varani A.M."/>
        </authorList>
    </citation>
    <scope>NUCLEOTIDE SEQUENCE</scope>
</reference>
<sequence>MYQISFYRPLLCVDCCYSSLGPHIVLLFPSSLPPISRKGKSIASMRLNSSRATRRKMKKFHNGGASTFLVENHVLFLLTSSNRLIGFGIL</sequence>
<dbReference type="AlphaFoldDB" id="A0A1Y0B0N8"/>
<protein>
    <submittedName>
        <fullName evidence="1">Uncharacterized protein</fullName>
    </submittedName>
</protein>
<evidence type="ECO:0000313" key="1">
    <source>
        <dbReference type="EMBL" id="ART30963.1"/>
    </source>
</evidence>
<proteinExistence type="predicted"/>
<geneLocation type="mitochondrion" evidence="1"/>
<keyword evidence="1" id="KW-0496">Mitochondrion</keyword>
<accession>A0A1Y0B0N8</accession>
<organism evidence="1">
    <name type="scientific">Utricularia reniformis</name>
    <dbReference type="NCBI Taxonomy" id="192314"/>
    <lineage>
        <taxon>Eukaryota</taxon>
        <taxon>Viridiplantae</taxon>
        <taxon>Streptophyta</taxon>
        <taxon>Embryophyta</taxon>
        <taxon>Tracheophyta</taxon>
        <taxon>Spermatophyta</taxon>
        <taxon>Magnoliopsida</taxon>
        <taxon>eudicotyledons</taxon>
        <taxon>Gunneridae</taxon>
        <taxon>Pentapetalae</taxon>
        <taxon>asterids</taxon>
        <taxon>lamiids</taxon>
        <taxon>Lamiales</taxon>
        <taxon>Lentibulariaceae</taxon>
        <taxon>Utricularia</taxon>
    </lineage>
</organism>